<proteinExistence type="predicted"/>
<evidence type="ECO:0000259" key="3">
    <source>
        <dbReference type="Pfam" id="PF06916"/>
    </source>
</evidence>
<evidence type="ECO:0000256" key="2">
    <source>
        <dbReference type="SAM" id="Phobius"/>
    </source>
</evidence>
<dbReference type="Pfam" id="PF06916">
    <property type="entry name" value="FAM210A-B_dom"/>
    <property type="match status" value="1"/>
</dbReference>
<dbReference type="GO" id="GO:0005739">
    <property type="term" value="C:mitochondrion"/>
    <property type="evidence" value="ECO:0007669"/>
    <property type="project" value="TreeGrafter"/>
</dbReference>
<dbReference type="AlphaFoldDB" id="A0A8E2AY64"/>
<keyword evidence="2" id="KW-1133">Transmembrane helix</keyword>
<organism evidence="4 5">
    <name type="scientific">Obba rivulosa</name>
    <dbReference type="NCBI Taxonomy" id="1052685"/>
    <lineage>
        <taxon>Eukaryota</taxon>
        <taxon>Fungi</taxon>
        <taxon>Dikarya</taxon>
        <taxon>Basidiomycota</taxon>
        <taxon>Agaricomycotina</taxon>
        <taxon>Agaricomycetes</taxon>
        <taxon>Polyporales</taxon>
        <taxon>Gelatoporiaceae</taxon>
        <taxon>Obba</taxon>
    </lineage>
</organism>
<keyword evidence="5" id="KW-1185">Reference proteome</keyword>
<protein>
    <recommendedName>
        <fullName evidence="3">DUF1279 domain-containing protein</fullName>
    </recommendedName>
</protein>
<evidence type="ECO:0000256" key="1">
    <source>
        <dbReference type="SAM" id="MobiDB-lite"/>
    </source>
</evidence>
<reference evidence="4 5" key="1">
    <citation type="submission" date="2016-07" db="EMBL/GenBank/DDBJ databases">
        <title>Draft genome of the white-rot fungus Obba rivulosa 3A-2.</title>
        <authorList>
            <consortium name="DOE Joint Genome Institute"/>
            <person name="Miettinen O."/>
            <person name="Riley R."/>
            <person name="Acob R."/>
            <person name="Barry K."/>
            <person name="Cullen D."/>
            <person name="De Vries R."/>
            <person name="Hainaut M."/>
            <person name="Hatakka A."/>
            <person name="Henrissat B."/>
            <person name="Hilden K."/>
            <person name="Kuo R."/>
            <person name="Labutti K."/>
            <person name="Lipzen A."/>
            <person name="Makela M.R."/>
            <person name="Sandor L."/>
            <person name="Spatafora J.W."/>
            <person name="Grigoriev I.V."/>
            <person name="Hibbett D.S."/>
        </authorList>
    </citation>
    <scope>NUCLEOTIDE SEQUENCE [LARGE SCALE GENOMIC DNA]</scope>
    <source>
        <strain evidence="4 5">3A-2</strain>
    </source>
</reference>
<dbReference type="PANTHER" id="PTHR21377:SF0">
    <property type="entry name" value="PROTEIN FAM210B, MITOCHONDRIAL"/>
    <property type="match status" value="1"/>
</dbReference>
<evidence type="ECO:0000313" key="5">
    <source>
        <dbReference type="Proteomes" id="UP000250043"/>
    </source>
</evidence>
<dbReference type="InterPro" id="IPR009688">
    <property type="entry name" value="FAM210A/B-like_dom"/>
</dbReference>
<dbReference type="EMBL" id="KV722359">
    <property type="protein sequence ID" value="OCH93121.1"/>
    <property type="molecule type" value="Genomic_DNA"/>
</dbReference>
<evidence type="ECO:0000313" key="4">
    <source>
        <dbReference type="EMBL" id="OCH93121.1"/>
    </source>
</evidence>
<dbReference type="Proteomes" id="UP000250043">
    <property type="component" value="Unassembled WGS sequence"/>
</dbReference>
<dbReference type="PANTHER" id="PTHR21377">
    <property type="entry name" value="PROTEIN FAM210B, MITOCHONDRIAL"/>
    <property type="match status" value="1"/>
</dbReference>
<keyword evidence="2" id="KW-0472">Membrane</keyword>
<feature type="domain" description="DUF1279" evidence="3">
    <location>
        <begin position="81"/>
        <end position="191"/>
    </location>
</feature>
<gene>
    <name evidence="4" type="ORF">OBBRIDRAFT_790592</name>
</gene>
<feature type="compositionally biased region" description="Pro residues" evidence="1">
    <location>
        <begin position="61"/>
        <end position="76"/>
    </location>
</feature>
<feature type="transmembrane region" description="Helical" evidence="2">
    <location>
        <begin position="90"/>
        <end position="113"/>
    </location>
</feature>
<accession>A0A8E2AY64</accession>
<feature type="region of interest" description="Disordered" evidence="1">
    <location>
        <begin position="53"/>
        <end position="76"/>
    </location>
</feature>
<keyword evidence="2" id="KW-0812">Transmembrane</keyword>
<name>A0A8E2AY64_9APHY</name>
<sequence length="226" mass="24560">MVRNFILRFPGLRALVPRVSRPLLPLTSRLAAGPSLSLTGSVHSTNRLFHHIPARLTDSRPPSPTSPTDPAAPPPDATLSQRLKYLIKSYGWYALGVYLIIGVVDFGVVFAAVNILGADHVAHLAASVKEYVYGLINSTPPEPGREEMDSAAAHSSGSGHEGLYAMLLLAYTVHKTLFLPVRVGLTAAFTPRLVGWLRTRGWAGGEGAKRAARHMRDKLRGNRERD</sequence>
<dbReference type="InterPro" id="IPR045866">
    <property type="entry name" value="FAM210A/B-like"/>
</dbReference>
<dbReference type="OrthoDB" id="426386at2759"/>